<dbReference type="GO" id="GO:0005634">
    <property type="term" value="C:nucleus"/>
    <property type="evidence" value="ECO:0007669"/>
    <property type="project" value="TreeGrafter"/>
</dbReference>
<evidence type="ECO:0000256" key="5">
    <source>
        <dbReference type="SAM" id="MobiDB-lite"/>
    </source>
</evidence>
<dbReference type="GO" id="GO:0001522">
    <property type="term" value="P:pseudouridine synthesis"/>
    <property type="evidence" value="ECO:0007669"/>
    <property type="project" value="InterPro"/>
</dbReference>
<keyword evidence="2" id="KW-0819">tRNA processing</keyword>
<feature type="region of interest" description="Disordered" evidence="5">
    <location>
        <begin position="436"/>
        <end position="456"/>
    </location>
</feature>
<comment type="caution">
    <text evidence="7">The sequence shown here is derived from an EMBL/GenBank/DDBJ whole genome shotgun (WGS) entry which is preliminary data.</text>
</comment>
<dbReference type="GO" id="GO:0008033">
    <property type="term" value="P:tRNA processing"/>
    <property type="evidence" value="ECO:0007669"/>
    <property type="project" value="UniProtKB-KW"/>
</dbReference>
<evidence type="ECO:0000313" key="8">
    <source>
        <dbReference type="Proteomes" id="UP001168821"/>
    </source>
</evidence>
<dbReference type="Proteomes" id="UP001168821">
    <property type="component" value="Unassembled WGS sequence"/>
</dbReference>
<dbReference type="GO" id="GO:0009982">
    <property type="term" value="F:pseudouridine synthase activity"/>
    <property type="evidence" value="ECO:0007669"/>
    <property type="project" value="InterPro"/>
</dbReference>
<dbReference type="Pfam" id="PF01142">
    <property type="entry name" value="TruD"/>
    <property type="match status" value="1"/>
</dbReference>
<dbReference type="NCBIfam" id="TIGR00094">
    <property type="entry name" value="tRNA_TruD_broad"/>
    <property type="match status" value="1"/>
</dbReference>
<dbReference type="PIRSF" id="PIRSF037016">
    <property type="entry name" value="Pseudouridin_synth_euk_prd"/>
    <property type="match status" value="1"/>
</dbReference>
<evidence type="ECO:0000256" key="4">
    <source>
        <dbReference type="ARBA" id="ARBA00036943"/>
    </source>
</evidence>
<organism evidence="7 8">
    <name type="scientific">Zophobas morio</name>
    <dbReference type="NCBI Taxonomy" id="2755281"/>
    <lineage>
        <taxon>Eukaryota</taxon>
        <taxon>Metazoa</taxon>
        <taxon>Ecdysozoa</taxon>
        <taxon>Arthropoda</taxon>
        <taxon>Hexapoda</taxon>
        <taxon>Insecta</taxon>
        <taxon>Pterygota</taxon>
        <taxon>Neoptera</taxon>
        <taxon>Endopterygota</taxon>
        <taxon>Coleoptera</taxon>
        <taxon>Polyphaga</taxon>
        <taxon>Cucujiformia</taxon>
        <taxon>Tenebrionidae</taxon>
        <taxon>Zophobas</taxon>
    </lineage>
</organism>
<keyword evidence="3" id="KW-0413">Isomerase</keyword>
<evidence type="ECO:0000256" key="1">
    <source>
        <dbReference type="ARBA" id="ARBA00007953"/>
    </source>
</evidence>
<keyword evidence="8" id="KW-1185">Reference proteome</keyword>
<sequence length="676" mass="76308">MPKPRTGKKPPGRFHAKPAPRKEYQHQNQLQESDVGITQFISPLDGFSAVIKARFSDFQVNEIDPNGDVAKLTNQQIPKDCEDTKPQAEPPSETPLPQIPQNTWDDIKTMLQSSEPTKVELDATNLAKEQRAEIHEGLKKAFGRKIVGTTVTEGETKKMVFTKFDGKGDRGFNWPKDRGEYVHFLVYKESRDTLDATLKIASCLRIPASSFAYAGVKDKRAKTTQWFSVKKVEPWKLIIKTKSLWGVKIGNIAFKDKPLKLGDLKGNKFRIALRNVAGDDGLIEQALQGLKEKGFINYYGLQRFGNDKEVPTFAIGVQLLLGNWKEACEIILKPTESDRADFPITKAKKVYAETGDASKALEEFDDNRKTSIEYLLLSGLSKGHANDYVNALSSIPRNTRLLYLHSFQSLVWNCVVSKRIEKYGLEVVEGDLVYAENEEQNGDDNEDGETSDPKRPKVKALASNECSNYTIYDIVLPLPGFDVTYPKHLEEFYKETLEKYGLTLEMTRQKVKEYSLSGAYRKVMGQAQNLSWKIMHYNDPNYNLIRSDFEELKGEKEPVDVTGGAYKALILEFNLDSASYATMVLREILKTDTSASANARLNNYHSEREEKIRTKEIPDNENEEFSEKIGLLSDAKKYEAFKNLVFGEEDSTLKRKHEESEGAVAAKVAKTGKNGS</sequence>
<dbReference type="InterPro" id="IPR042214">
    <property type="entry name" value="TruD_catalytic"/>
</dbReference>
<dbReference type="SUPFAM" id="SSF55120">
    <property type="entry name" value="Pseudouridine synthase"/>
    <property type="match status" value="1"/>
</dbReference>
<dbReference type="InterPro" id="IPR020103">
    <property type="entry name" value="PsdUridine_synth_cat_dom_sf"/>
</dbReference>
<dbReference type="PANTHER" id="PTHR13326:SF31">
    <property type="entry name" value="PSEUDOURIDYLATE SYNTHASE 7 HOMOLOG"/>
    <property type="match status" value="1"/>
</dbReference>
<feature type="region of interest" description="Disordered" evidence="5">
    <location>
        <begin position="1"/>
        <end position="30"/>
    </location>
</feature>
<gene>
    <name evidence="7" type="ORF">Zmor_022531</name>
</gene>
<comment type="catalytic activity">
    <reaction evidence="4">
        <text>a uridine in tRNA = a pseudouridine in tRNA</text>
        <dbReference type="Rhea" id="RHEA:54572"/>
        <dbReference type="Rhea" id="RHEA-COMP:13339"/>
        <dbReference type="Rhea" id="RHEA-COMP:13934"/>
        <dbReference type="ChEBI" id="CHEBI:65314"/>
        <dbReference type="ChEBI" id="CHEBI:65315"/>
    </reaction>
</comment>
<dbReference type="CDD" id="cd02576">
    <property type="entry name" value="PseudoU_synth_ScPUS7"/>
    <property type="match status" value="1"/>
</dbReference>
<dbReference type="InterPro" id="IPR011760">
    <property type="entry name" value="PsdUridine_synth_TruD_insert"/>
</dbReference>
<feature type="domain" description="TRUD" evidence="6">
    <location>
        <begin position="294"/>
        <end position="526"/>
    </location>
</feature>
<feature type="compositionally biased region" description="Basic residues" evidence="5">
    <location>
        <begin position="1"/>
        <end position="19"/>
    </location>
</feature>
<feature type="compositionally biased region" description="Pro residues" evidence="5">
    <location>
        <begin position="88"/>
        <end position="98"/>
    </location>
</feature>
<protein>
    <recommendedName>
        <fullName evidence="6">TRUD domain-containing protein</fullName>
    </recommendedName>
</protein>
<dbReference type="PROSITE" id="PS50984">
    <property type="entry name" value="TRUD"/>
    <property type="match status" value="1"/>
</dbReference>
<reference evidence="7" key="1">
    <citation type="journal article" date="2023" name="G3 (Bethesda)">
        <title>Whole genome assemblies of Zophobas morio and Tenebrio molitor.</title>
        <authorList>
            <person name="Kaur S."/>
            <person name="Stinson S.A."/>
            <person name="diCenzo G.C."/>
        </authorList>
    </citation>
    <scope>NUCLEOTIDE SEQUENCE</scope>
    <source>
        <strain evidence="7">QUZm001</strain>
    </source>
</reference>
<evidence type="ECO:0000256" key="2">
    <source>
        <dbReference type="ARBA" id="ARBA00022694"/>
    </source>
</evidence>
<evidence type="ECO:0000259" key="6">
    <source>
        <dbReference type="PROSITE" id="PS50984"/>
    </source>
</evidence>
<evidence type="ECO:0000313" key="7">
    <source>
        <dbReference type="EMBL" id="KAJ3644829.1"/>
    </source>
</evidence>
<comment type="similarity">
    <text evidence="1">Belongs to the pseudouridine synthase TruD family.</text>
</comment>
<accession>A0AA38M6D6</accession>
<dbReference type="InterPro" id="IPR001656">
    <property type="entry name" value="PsdUridine_synth_TruD"/>
</dbReference>
<dbReference type="EMBL" id="JALNTZ010000007">
    <property type="protein sequence ID" value="KAJ3644829.1"/>
    <property type="molecule type" value="Genomic_DNA"/>
</dbReference>
<dbReference type="PANTHER" id="PTHR13326">
    <property type="entry name" value="TRNA PSEUDOURIDINE SYNTHASE D"/>
    <property type="match status" value="1"/>
</dbReference>
<feature type="region of interest" description="Disordered" evidence="5">
    <location>
        <begin position="80"/>
        <end position="101"/>
    </location>
</feature>
<proteinExistence type="inferred from homology"/>
<feature type="region of interest" description="Disordered" evidence="5">
    <location>
        <begin position="652"/>
        <end position="676"/>
    </location>
</feature>
<dbReference type="AlphaFoldDB" id="A0AA38M6D6"/>
<dbReference type="Gene3D" id="3.30.2350.20">
    <property type="entry name" value="TruD, catalytic domain"/>
    <property type="match status" value="2"/>
</dbReference>
<name>A0AA38M6D6_9CUCU</name>
<evidence type="ECO:0000256" key="3">
    <source>
        <dbReference type="ARBA" id="ARBA00023235"/>
    </source>
</evidence>
<feature type="compositionally biased region" description="Acidic residues" evidence="5">
    <location>
        <begin position="436"/>
        <end position="450"/>
    </location>
</feature>
<dbReference type="GO" id="GO:0003723">
    <property type="term" value="F:RNA binding"/>
    <property type="evidence" value="ECO:0007669"/>
    <property type="project" value="InterPro"/>
</dbReference>